<feature type="compositionally biased region" description="Gly residues" evidence="8">
    <location>
        <begin position="43"/>
        <end position="55"/>
    </location>
</feature>
<dbReference type="InterPro" id="IPR044106">
    <property type="entry name" value="PX_Snx41/Atg20"/>
</dbReference>
<evidence type="ECO:0000256" key="4">
    <source>
        <dbReference type="ARBA" id="ARBA00022753"/>
    </source>
</evidence>
<organism evidence="10 11">
    <name type="scientific">Maudiozyma humilis</name>
    <name type="common">Sour dough yeast</name>
    <name type="synonym">Kazachstania humilis</name>
    <dbReference type="NCBI Taxonomy" id="51915"/>
    <lineage>
        <taxon>Eukaryota</taxon>
        <taxon>Fungi</taxon>
        <taxon>Dikarya</taxon>
        <taxon>Ascomycota</taxon>
        <taxon>Saccharomycotina</taxon>
        <taxon>Saccharomycetes</taxon>
        <taxon>Saccharomycetales</taxon>
        <taxon>Saccharomycetaceae</taxon>
        <taxon>Maudiozyma</taxon>
    </lineage>
</organism>
<dbReference type="Gene3D" id="3.30.1520.10">
    <property type="entry name" value="Phox-like domain"/>
    <property type="match status" value="1"/>
</dbReference>
<keyword evidence="6" id="KW-0446">Lipid-binding</keyword>
<dbReference type="GO" id="GO:0015031">
    <property type="term" value="P:protein transport"/>
    <property type="evidence" value="ECO:0007669"/>
    <property type="project" value="UniProtKB-KW"/>
</dbReference>
<dbReference type="InterPro" id="IPR001683">
    <property type="entry name" value="PX_dom"/>
</dbReference>
<sequence length="653" mass="72946">MSQINIFDSDTGSDPEEEENNNPFAGTDHMFASGVAAAPASSGGAGFDALGGGPGYEYPEEHSTTQTTQNKESLGGNDDDNTTTNSLAVPLLEDGDNTSSLTPSPVPSSQSSSDTDTTAAAAPTATSNYEPYENLSLSVALAQQQTQDSIIQDQRDWEIKITDSGDFSDQWGKKAVGYVIDYNNKEVIRRYSEFSSLHSLLIKFFPTIVVPPIPSKHSLMKYFLNPINAQHDTKVIEKRKRKFASFLNNCNSIPEIKSHIIFQKFLDPECAWKDVINHPPVTILPENNLLAPPLNQTKPSPLHPLLPTPNPTNSPSSSQISAALKDNEELQSVAKKFTAIEGNLSHYLAIMQPMLNKIKHNKFHMSAMSAQLAELGAFYNALSIGNIPFSKLSSGIEKVGHAFDVKYVSMEIFIENFQNLIEENVDELVKLLIDARRVIVFKNMKLGQYQIVKATLDKRNARLKELREFEDKLNRLDVALNRDAAGSATVASIVNRMHSEESVNKKPQNPENNNVAETEPQTSATQAATEQERIKMEQKHLQLQYQLQKKRKNINKYAAKLDSLEPEFLTKAEREVECNRTAKEIEKLNECFKVISRDIHDVNLSTMVSLTNLIAFIHKRLDFMTHGIVKLTINHIHECLKAWKEAKEVLQNI</sequence>
<keyword evidence="11" id="KW-1185">Reference proteome</keyword>
<dbReference type="GO" id="GO:0035091">
    <property type="term" value="F:phosphatidylinositol binding"/>
    <property type="evidence" value="ECO:0007669"/>
    <property type="project" value="InterPro"/>
</dbReference>
<feature type="compositionally biased region" description="Acidic residues" evidence="8">
    <location>
        <begin position="11"/>
        <end position="20"/>
    </location>
</feature>
<dbReference type="PROSITE" id="PS50195">
    <property type="entry name" value="PX"/>
    <property type="match status" value="1"/>
</dbReference>
<evidence type="ECO:0000313" key="11">
    <source>
        <dbReference type="Proteomes" id="UP001377567"/>
    </source>
</evidence>
<keyword evidence="3" id="KW-0813">Transport</keyword>
<dbReference type="PANTHER" id="PTHR46979">
    <property type="entry name" value="SORTING NEXIN-41"/>
    <property type="match status" value="1"/>
</dbReference>
<protein>
    <submittedName>
        <fullName evidence="10">Snx41 protein</fullName>
    </submittedName>
</protein>
<dbReference type="EMBL" id="BTGD01000001">
    <property type="protein sequence ID" value="GMM53504.1"/>
    <property type="molecule type" value="Genomic_DNA"/>
</dbReference>
<evidence type="ECO:0000313" key="10">
    <source>
        <dbReference type="EMBL" id="GMM53504.1"/>
    </source>
</evidence>
<evidence type="ECO:0000259" key="9">
    <source>
        <dbReference type="PROSITE" id="PS50195"/>
    </source>
</evidence>
<feature type="region of interest" description="Disordered" evidence="8">
    <location>
        <begin position="498"/>
        <end position="530"/>
    </location>
</feature>
<accession>A0AAV5RPL4</accession>
<proteinExistence type="inferred from homology"/>
<comment type="similarity">
    <text evidence="2">Belongs to the sorting nexin family.</text>
</comment>
<reference evidence="10 11" key="1">
    <citation type="journal article" date="2023" name="Elife">
        <title>Identification of key yeast species and microbe-microbe interactions impacting larval growth of Drosophila in the wild.</title>
        <authorList>
            <person name="Mure A."/>
            <person name="Sugiura Y."/>
            <person name="Maeda R."/>
            <person name="Honda K."/>
            <person name="Sakurai N."/>
            <person name="Takahashi Y."/>
            <person name="Watada M."/>
            <person name="Katoh T."/>
            <person name="Gotoh A."/>
            <person name="Gotoh Y."/>
            <person name="Taniguchi I."/>
            <person name="Nakamura K."/>
            <person name="Hayashi T."/>
            <person name="Katayama T."/>
            <person name="Uemura T."/>
            <person name="Hattori Y."/>
        </authorList>
    </citation>
    <scope>NUCLEOTIDE SEQUENCE [LARGE SCALE GENOMIC DNA]</scope>
    <source>
        <strain evidence="10 11">KH-74</strain>
    </source>
</reference>
<evidence type="ECO:0000256" key="3">
    <source>
        <dbReference type="ARBA" id="ARBA00022448"/>
    </source>
</evidence>
<feature type="compositionally biased region" description="Low complexity" evidence="8">
    <location>
        <begin position="32"/>
        <end position="42"/>
    </location>
</feature>
<comment type="caution">
    <text evidence="10">The sequence shown here is derived from an EMBL/GenBank/DDBJ whole genome shotgun (WGS) entry which is preliminary data.</text>
</comment>
<keyword evidence="5" id="KW-0653">Protein transport</keyword>
<evidence type="ECO:0000256" key="7">
    <source>
        <dbReference type="ARBA" id="ARBA00023136"/>
    </source>
</evidence>
<name>A0AAV5RPL4_MAUHU</name>
<dbReference type="GO" id="GO:0042147">
    <property type="term" value="P:retrograde transport, endosome to Golgi"/>
    <property type="evidence" value="ECO:0007669"/>
    <property type="project" value="InterPro"/>
</dbReference>
<feature type="compositionally biased region" description="Pro residues" evidence="8">
    <location>
        <begin position="301"/>
        <end position="312"/>
    </location>
</feature>
<comment type="subcellular location">
    <subcellularLocation>
        <location evidence="1">Endosome membrane</location>
        <topology evidence="1">Peripheral membrane protein</topology>
    </subcellularLocation>
</comment>
<evidence type="ECO:0000256" key="5">
    <source>
        <dbReference type="ARBA" id="ARBA00022927"/>
    </source>
</evidence>
<dbReference type="GO" id="GO:0005829">
    <property type="term" value="C:cytosol"/>
    <property type="evidence" value="ECO:0007669"/>
    <property type="project" value="GOC"/>
</dbReference>
<dbReference type="AlphaFoldDB" id="A0AAV5RPL4"/>
<dbReference type="CDD" id="cd06867">
    <property type="entry name" value="PX_SNX41_42"/>
    <property type="match status" value="1"/>
</dbReference>
<feature type="domain" description="PX" evidence="9">
    <location>
        <begin position="135"/>
        <end position="272"/>
    </location>
</feature>
<gene>
    <name evidence="10" type="ORF">DAKH74_001200</name>
</gene>
<dbReference type="Pfam" id="PF00787">
    <property type="entry name" value="PX"/>
    <property type="match status" value="1"/>
</dbReference>
<keyword evidence="7" id="KW-0472">Membrane</keyword>
<dbReference type="InterPro" id="IPR051079">
    <property type="entry name" value="Sorting_Nexin_Autophagy"/>
</dbReference>
<dbReference type="InterPro" id="IPR036871">
    <property type="entry name" value="PX_dom_sf"/>
</dbReference>
<evidence type="ECO:0000256" key="8">
    <source>
        <dbReference type="SAM" id="MobiDB-lite"/>
    </source>
</evidence>
<feature type="region of interest" description="Disordered" evidence="8">
    <location>
        <begin position="294"/>
        <end position="322"/>
    </location>
</feature>
<feature type="compositionally biased region" description="Polar residues" evidence="8">
    <location>
        <begin position="1"/>
        <end position="10"/>
    </location>
</feature>
<evidence type="ECO:0000256" key="2">
    <source>
        <dbReference type="ARBA" id="ARBA00010883"/>
    </source>
</evidence>
<dbReference type="Proteomes" id="UP001377567">
    <property type="component" value="Unassembled WGS sequence"/>
</dbReference>
<dbReference type="SMART" id="SM00312">
    <property type="entry name" value="PX"/>
    <property type="match status" value="1"/>
</dbReference>
<evidence type="ECO:0000256" key="1">
    <source>
        <dbReference type="ARBA" id="ARBA00004481"/>
    </source>
</evidence>
<evidence type="ECO:0000256" key="6">
    <source>
        <dbReference type="ARBA" id="ARBA00023121"/>
    </source>
</evidence>
<dbReference type="GO" id="GO:0010008">
    <property type="term" value="C:endosome membrane"/>
    <property type="evidence" value="ECO:0007669"/>
    <property type="project" value="UniProtKB-SubCell"/>
</dbReference>
<dbReference type="SUPFAM" id="SSF64268">
    <property type="entry name" value="PX domain"/>
    <property type="match status" value="1"/>
</dbReference>
<feature type="compositionally biased region" description="Low complexity" evidence="8">
    <location>
        <begin position="98"/>
        <end position="127"/>
    </location>
</feature>
<keyword evidence="4" id="KW-0967">Endosome</keyword>
<feature type="compositionally biased region" description="Polar residues" evidence="8">
    <location>
        <begin position="505"/>
        <end position="529"/>
    </location>
</feature>
<dbReference type="PANTHER" id="PTHR46979:SF2">
    <property type="entry name" value="SORTING NEXIN-41"/>
    <property type="match status" value="1"/>
</dbReference>
<feature type="region of interest" description="Disordered" evidence="8">
    <location>
        <begin position="1"/>
        <end position="127"/>
    </location>
</feature>